<name>A0A8J6C8C8_DIALT</name>
<protein>
    <recommendedName>
        <fullName evidence="2">SWIM-type domain-containing protein</fullName>
    </recommendedName>
</protein>
<sequence length="220" mass="22180">MEGGFEAYARNETKNVIMFDTTWGTNRYNMKLGFFTTVGLNGETLILAAVIAMHETRSSFQWAFERFKECFKIPPAVIITDGDSGIIGAAGGATSGAAGDAASEAPDGAARAAGCAAGGATGAAAGAAAEGAAGAARGTAGAAGGMAGAAGGAAGAAGAAGDEPLVCRQTTLVSCSCQYSTSHGAPCRHMLAVRFKYQLNNRNVDPLTAEDFARGWRVRE</sequence>
<accession>A0A8J6C8C8</accession>
<feature type="domain" description="SWIM-type" evidence="2">
    <location>
        <begin position="166"/>
        <end position="198"/>
    </location>
</feature>
<keyword evidence="4" id="KW-1185">Reference proteome</keyword>
<proteinExistence type="predicted"/>
<dbReference type="Pfam" id="PF04434">
    <property type="entry name" value="SWIM"/>
    <property type="match status" value="1"/>
</dbReference>
<evidence type="ECO:0000313" key="3">
    <source>
        <dbReference type="EMBL" id="KAG8458363.1"/>
    </source>
</evidence>
<reference evidence="3" key="1">
    <citation type="submission" date="2021-05" db="EMBL/GenBank/DDBJ databases">
        <title>The genome of the haptophyte Pavlova lutheri (Diacronema luteri, Pavlovales) - a model for lipid biosynthesis in eukaryotic algae.</title>
        <authorList>
            <person name="Hulatt C.J."/>
            <person name="Posewitz M.C."/>
        </authorList>
    </citation>
    <scope>NUCLEOTIDE SEQUENCE</scope>
    <source>
        <strain evidence="3">NIVA-4/92</strain>
    </source>
</reference>
<keyword evidence="1" id="KW-0479">Metal-binding</keyword>
<keyword evidence="1" id="KW-0862">Zinc</keyword>
<dbReference type="PANTHER" id="PTHR47718">
    <property type="entry name" value="OS01G0519700 PROTEIN"/>
    <property type="match status" value="1"/>
</dbReference>
<dbReference type="InterPro" id="IPR018289">
    <property type="entry name" value="MULE_transposase_dom"/>
</dbReference>
<dbReference type="Proteomes" id="UP000751190">
    <property type="component" value="Unassembled WGS sequence"/>
</dbReference>
<dbReference type="Pfam" id="PF10551">
    <property type="entry name" value="MULE"/>
    <property type="match status" value="1"/>
</dbReference>
<comment type="caution">
    <text evidence="3">The sequence shown here is derived from an EMBL/GenBank/DDBJ whole genome shotgun (WGS) entry which is preliminary data.</text>
</comment>
<dbReference type="InterPro" id="IPR007527">
    <property type="entry name" value="Znf_SWIM"/>
</dbReference>
<gene>
    <name evidence="3" type="ORF">KFE25_011747</name>
</gene>
<dbReference type="GO" id="GO:0008270">
    <property type="term" value="F:zinc ion binding"/>
    <property type="evidence" value="ECO:0007669"/>
    <property type="project" value="UniProtKB-KW"/>
</dbReference>
<dbReference type="EMBL" id="JAGTXO010000053">
    <property type="protein sequence ID" value="KAG8458363.1"/>
    <property type="molecule type" value="Genomic_DNA"/>
</dbReference>
<evidence type="ECO:0000256" key="1">
    <source>
        <dbReference type="PROSITE-ProRule" id="PRU00325"/>
    </source>
</evidence>
<dbReference type="AlphaFoldDB" id="A0A8J6C8C8"/>
<evidence type="ECO:0000259" key="2">
    <source>
        <dbReference type="PROSITE" id="PS50966"/>
    </source>
</evidence>
<keyword evidence="1" id="KW-0863">Zinc-finger</keyword>
<evidence type="ECO:0000313" key="4">
    <source>
        <dbReference type="Proteomes" id="UP000751190"/>
    </source>
</evidence>
<dbReference type="PROSITE" id="PS50966">
    <property type="entry name" value="ZF_SWIM"/>
    <property type="match status" value="1"/>
</dbReference>
<dbReference type="OrthoDB" id="10674466at2759"/>
<organism evidence="3 4">
    <name type="scientific">Diacronema lutheri</name>
    <name type="common">Unicellular marine alga</name>
    <name type="synonym">Monochrysis lutheri</name>
    <dbReference type="NCBI Taxonomy" id="2081491"/>
    <lineage>
        <taxon>Eukaryota</taxon>
        <taxon>Haptista</taxon>
        <taxon>Haptophyta</taxon>
        <taxon>Pavlovophyceae</taxon>
        <taxon>Pavlovales</taxon>
        <taxon>Pavlovaceae</taxon>
        <taxon>Diacronema</taxon>
    </lineage>
</organism>